<feature type="signal peptide" evidence="1">
    <location>
        <begin position="1"/>
        <end position="20"/>
    </location>
</feature>
<dbReference type="RefSeq" id="WP_144332112.1">
    <property type="nucleotide sequence ID" value="NZ_VLPL01000002.1"/>
</dbReference>
<reference evidence="2 3" key="1">
    <citation type="submission" date="2019-07" db="EMBL/GenBank/DDBJ databases">
        <authorList>
            <person name="Huq M.A."/>
        </authorList>
    </citation>
    <scope>NUCLEOTIDE SEQUENCE [LARGE SCALE GENOMIC DNA]</scope>
    <source>
        <strain evidence="2 3">MAH-3</strain>
    </source>
</reference>
<dbReference type="EMBL" id="VLPL01000002">
    <property type="protein sequence ID" value="TSJ46575.1"/>
    <property type="molecule type" value="Genomic_DNA"/>
</dbReference>
<proteinExistence type="predicted"/>
<feature type="chain" id="PRO_5021839377" evidence="1">
    <location>
        <begin position="21"/>
        <end position="109"/>
    </location>
</feature>
<evidence type="ECO:0000256" key="1">
    <source>
        <dbReference type="SAM" id="SignalP"/>
    </source>
</evidence>
<dbReference type="AlphaFoldDB" id="A0A556N3B6"/>
<organism evidence="2 3">
    <name type="scientific">Fluviicola chungangensis</name>
    <dbReference type="NCBI Taxonomy" id="2597671"/>
    <lineage>
        <taxon>Bacteria</taxon>
        <taxon>Pseudomonadati</taxon>
        <taxon>Bacteroidota</taxon>
        <taxon>Flavobacteriia</taxon>
        <taxon>Flavobacteriales</taxon>
        <taxon>Crocinitomicaceae</taxon>
        <taxon>Fluviicola</taxon>
    </lineage>
</organism>
<dbReference type="Proteomes" id="UP000316008">
    <property type="component" value="Unassembled WGS sequence"/>
</dbReference>
<sequence length="109" mass="12354">MKTLLAISLLFLSVNTFSQSKIYTITEQYSAMGNTSIDRIIVTDPSGLTTTYDITHFLKDVAKHDSEFNKILNEVILKGYELMDSAPNAHGDMIDSKSIFTRTWFLKKL</sequence>
<gene>
    <name evidence="2" type="ORF">FO442_05295</name>
</gene>
<evidence type="ECO:0000313" key="3">
    <source>
        <dbReference type="Proteomes" id="UP000316008"/>
    </source>
</evidence>
<evidence type="ECO:0000313" key="2">
    <source>
        <dbReference type="EMBL" id="TSJ46575.1"/>
    </source>
</evidence>
<comment type="caution">
    <text evidence="2">The sequence shown here is derived from an EMBL/GenBank/DDBJ whole genome shotgun (WGS) entry which is preliminary data.</text>
</comment>
<name>A0A556N3B6_9FLAO</name>
<accession>A0A556N3B6</accession>
<keyword evidence="1" id="KW-0732">Signal</keyword>
<keyword evidence="3" id="KW-1185">Reference proteome</keyword>
<protein>
    <submittedName>
        <fullName evidence="2">Uncharacterized protein</fullName>
    </submittedName>
</protein>